<dbReference type="OrthoDB" id="514832at2759"/>
<dbReference type="AlphaFoldDB" id="A0A6D2JXY7"/>
<feature type="region of interest" description="Disordered" evidence="1">
    <location>
        <begin position="276"/>
        <end position="302"/>
    </location>
</feature>
<feature type="compositionally biased region" description="Acidic residues" evidence="1">
    <location>
        <begin position="73"/>
        <end position="87"/>
    </location>
</feature>
<name>A0A6D2JXY7_9BRAS</name>
<gene>
    <name evidence="2" type="ORF">MERR_LOCUS29251</name>
</gene>
<feature type="region of interest" description="Disordered" evidence="1">
    <location>
        <begin position="65"/>
        <end position="139"/>
    </location>
</feature>
<comment type="caution">
    <text evidence="2">The sequence shown here is derived from an EMBL/GenBank/DDBJ whole genome shotgun (WGS) entry which is preliminary data.</text>
</comment>
<organism evidence="2 3">
    <name type="scientific">Microthlaspi erraticum</name>
    <dbReference type="NCBI Taxonomy" id="1685480"/>
    <lineage>
        <taxon>Eukaryota</taxon>
        <taxon>Viridiplantae</taxon>
        <taxon>Streptophyta</taxon>
        <taxon>Embryophyta</taxon>
        <taxon>Tracheophyta</taxon>
        <taxon>Spermatophyta</taxon>
        <taxon>Magnoliopsida</taxon>
        <taxon>eudicotyledons</taxon>
        <taxon>Gunneridae</taxon>
        <taxon>Pentapetalae</taxon>
        <taxon>rosids</taxon>
        <taxon>malvids</taxon>
        <taxon>Brassicales</taxon>
        <taxon>Brassicaceae</taxon>
        <taxon>Coluteocarpeae</taxon>
        <taxon>Microthlaspi</taxon>
    </lineage>
</organism>
<evidence type="ECO:0000313" key="2">
    <source>
        <dbReference type="EMBL" id="CAA7042016.1"/>
    </source>
</evidence>
<sequence length="302" mass="34703">MKDSAETLTMLSLPRVLEQDLNLWWKFLDPFKTFITKELDEVLQILDAPNRSSRPIEKRVERISFKELRSDENSESDAEDDMDDEEVAVEKTETRRRKNENGEPVSGKKKGKRIETDSESDSDAGDDSEMMKANGHSQKPLKLDRVEAWPVELRNSTGWSSRWSSWSSRWLPPSSFAYPVELRPCTKSFHAPHVPYAPECSKRPISKDQTCISRRTKLRKFGRARRSSRRPKVTILIWKDRYLSHASRRSGMKPFGSTMRPRLIFYRDMSGKRANEAHGGFGVSNGPSSSAKGLDRIEKRPG</sequence>
<accession>A0A6D2JXY7</accession>
<feature type="compositionally biased region" description="Basic and acidic residues" evidence="1">
    <location>
        <begin position="293"/>
        <end position="302"/>
    </location>
</feature>
<keyword evidence="3" id="KW-1185">Reference proteome</keyword>
<feature type="compositionally biased region" description="Acidic residues" evidence="1">
    <location>
        <begin position="117"/>
        <end position="128"/>
    </location>
</feature>
<dbReference type="Proteomes" id="UP000467841">
    <property type="component" value="Unassembled WGS sequence"/>
</dbReference>
<evidence type="ECO:0000313" key="3">
    <source>
        <dbReference type="Proteomes" id="UP000467841"/>
    </source>
</evidence>
<dbReference type="EMBL" id="CACVBM020001260">
    <property type="protein sequence ID" value="CAA7042016.1"/>
    <property type="molecule type" value="Genomic_DNA"/>
</dbReference>
<protein>
    <submittedName>
        <fullName evidence="2">Uncharacterized protein</fullName>
    </submittedName>
</protein>
<reference evidence="2" key="1">
    <citation type="submission" date="2020-01" db="EMBL/GenBank/DDBJ databases">
        <authorList>
            <person name="Mishra B."/>
        </authorList>
    </citation>
    <scope>NUCLEOTIDE SEQUENCE [LARGE SCALE GENOMIC DNA]</scope>
</reference>
<evidence type="ECO:0000256" key="1">
    <source>
        <dbReference type="SAM" id="MobiDB-lite"/>
    </source>
</evidence>
<proteinExistence type="predicted"/>